<proteinExistence type="predicted"/>
<organism evidence="1 2">
    <name type="scientific">Vararia minispora EC-137</name>
    <dbReference type="NCBI Taxonomy" id="1314806"/>
    <lineage>
        <taxon>Eukaryota</taxon>
        <taxon>Fungi</taxon>
        <taxon>Dikarya</taxon>
        <taxon>Basidiomycota</taxon>
        <taxon>Agaricomycotina</taxon>
        <taxon>Agaricomycetes</taxon>
        <taxon>Russulales</taxon>
        <taxon>Lachnocladiaceae</taxon>
        <taxon>Vararia</taxon>
    </lineage>
</organism>
<dbReference type="EMBL" id="MU273471">
    <property type="protein sequence ID" value="KAI0036447.1"/>
    <property type="molecule type" value="Genomic_DNA"/>
</dbReference>
<protein>
    <submittedName>
        <fullName evidence="1">Uncharacterized protein</fullName>
    </submittedName>
</protein>
<dbReference type="Proteomes" id="UP000814128">
    <property type="component" value="Unassembled WGS sequence"/>
</dbReference>
<keyword evidence="2" id="KW-1185">Reference proteome</keyword>
<sequence>MRTVLLSLPSLLAVPRVYARFHLNFGHISQVFAFGDSYTFVQGTSGFPNFSYVGDLFNLHFTAETLLSDEIIPKNTSSGGSNWLEFLTGCFGGRPSDCAVQLWDFAFAGSDISSELLPLHHNYTIPLVDQVRQFVDNNVLSIVPAKRDSERMTVWWIGINDTSDIIGRNTTSLEEFWVQEMEAYFTAIETAYITGLRGTYLFINVPPEERSPANVGNPENAGRANDSIVSYNAALSSAVAKFSATHTDVHVSSFDAHAWFNAALNHATALGFANTTGFCQCKDPSFFWYNSGHPTERVHRLLASAIEAQLHAESVHWLAHDQPSMLDEGNRGEGLVS</sequence>
<reference evidence="1" key="2">
    <citation type="journal article" date="2022" name="New Phytol.">
        <title>Evolutionary transition to the ectomycorrhizal habit in the genomes of a hyperdiverse lineage of mushroom-forming fungi.</title>
        <authorList>
            <person name="Looney B."/>
            <person name="Miyauchi S."/>
            <person name="Morin E."/>
            <person name="Drula E."/>
            <person name="Courty P.E."/>
            <person name="Kohler A."/>
            <person name="Kuo A."/>
            <person name="LaButti K."/>
            <person name="Pangilinan J."/>
            <person name="Lipzen A."/>
            <person name="Riley R."/>
            <person name="Andreopoulos W."/>
            <person name="He G."/>
            <person name="Johnson J."/>
            <person name="Nolan M."/>
            <person name="Tritt A."/>
            <person name="Barry K.W."/>
            <person name="Grigoriev I.V."/>
            <person name="Nagy L.G."/>
            <person name="Hibbett D."/>
            <person name="Henrissat B."/>
            <person name="Matheny P.B."/>
            <person name="Labbe J."/>
            <person name="Martin F.M."/>
        </authorList>
    </citation>
    <scope>NUCLEOTIDE SEQUENCE</scope>
    <source>
        <strain evidence="1">EC-137</strain>
    </source>
</reference>
<comment type="caution">
    <text evidence="1">The sequence shown here is derived from an EMBL/GenBank/DDBJ whole genome shotgun (WGS) entry which is preliminary data.</text>
</comment>
<accession>A0ACB8QXR9</accession>
<evidence type="ECO:0000313" key="1">
    <source>
        <dbReference type="EMBL" id="KAI0036447.1"/>
    </source>
</evidence>
<evidence type="ECO:0000313" key="2">
    <source>
        <dbReference type="Proteomes" id="UP000814128"/>
    </source>
</evidence>
<gene>
    <name evidence="1" type="ORF">K488DRAFT_41084</name>
</gene>
<name>A0ACB8QXR9_9AGAM</name>
<reference evidence="1" key="1">
    <citation type="submission" date="2021-02" db="EMBL/GenBank/DDBJ databases">
        <authorList>
            <consortium name="DOE Joint Genome Institute"/>
            <person name="Ahrendt S."/>
            <person name="Looney B.P."/>
            <person name="Miyauchi S."/>
            <person name="Morin E."/>
            <person name="Drula E."/>
            <person name="Courty P.E."/>
            <person name="Chicoki N."/>
            <person name="Fauchery L."/>
            <person name="Kohler A."/>
            <person name="Kuo A."/>
            <person name="Labutti K."/>
            <person name="Pangilinan J."/>
            <person name="Lipzen A."/>
            <person name="Riley R."/>
            <person name="Andreopoulos W."/>
            <person name="He G."/>
            <person name="Johnson J."/>
            <person name="Barry K.W."/>
            <person name="Grigoriev I.V."/>
            <person name="Nagy L."/>
            <person name="Hibbett D."/>
            <person name="Henrissat B."/>
            <person name="Matheny P.B."/>
            <person name="Labbe J."/>
            <person name="Martin F."/>
        </authorList>
    </citation>
    <scope>NUCLEOTIDE SEQUENCE</scope>
    <source>
        <strain evidence="1">EC-137</strain>
    </source>
</reference>